<feature type="domain" description="Mannose-1-phosphate guanyltransferase C-terminal" evidence="10">
    <location>
        <begin position="253"/>
        <end position="352"/>
    </location>
</feature>
<keyword evidence="5" id="KW-0511">Multifunctional enzyme</keyword>
<dbReference type="GO" id="GO:0019134">
    <property type="term" value="F:glucosamine-1-phosphate N-acetyltransferase activity"/>
    <property type="evidence" value="ECO:0007669"/>
    <property type="project" value="UniProtKB-EC"/>
</dbReference>
<dbReference type="Gene3D" id="2.160.10.10">
    <property type="entry name" value="Hexapeptide repeat proteins"/>
    <property type="match status" value="1"/>
</dbReference>
<keyword evidence="6" id="KW-0012">Acyltransferase</keyword>
<evidence type="ECO:0000259" key="10">
    <source>
        <dbReference type="Pfam" id="PF25087"/>
    </source>
</evidence>
<dbReference type="GO" id="GO:0003977">
    <property type="term" value="F:UDP-N-acetylglucosamine diphosphorylase activity"/>
    <property type="evidence" value="ECO:0007669"/>
    <property type="project" value="UniProtKB-EC"/>
</dbReference>
<proteinExistence type="predicted"/>
<comment type="pathway">
    <text evidence="1">Nucleotide-sugar biosynthesis; UDP-N-acetyl-alpha-D-glucosamine biosynthesis; N-acetyl-alpha-D-glucosamine 1-phosphate from alpha-D-glucosamine 6-phosphate (route II): step 2/2.</text>
</comment>
<dbReference type="PANTHER" id="PTHR43584">
    <property type="entry name" value="NUCLEOTIDYL TRANSFERASE"/>
    <property type="match status" value="1"/>
</dbReference>
<evidence type="ECO:0000256" key="8">
    <source>
        <dbReference type="ARBA" id="ARBA00048493"/>
    </source>
</evidence>
<dbReference type="Pfam" id="PF25087">
    <property type="entry name" value="GMPPB_C"/>
    <property type="match status" value="1"/>
</dbReference>
<accession>A0A0G1N6D8</accession>
<evidence type="ECO:0000256" key="6">
    <source>
        <dbReference type="ARBA" id="ARBA00023315"/>
    </source>
</evidence>
<keyword evidence="4" id="KW-0548">Nucleotidyltransferase</keyword>
<sequence>MVKNIPQQAVILAAGEFSRFVPFRRDRHKSTFSIFGEHLIVQTIRGLKDAGVTKIEIVKSPEDKEMERLVETAQVDVEVNFHNQQKPLGMGDSLLTARNQLDNRFLLLNPQQINVADHLSLLSGQKGVVLFSQKTDEPQKYGILGLDGDRVTMVVEKPKEMKGLSDRRIIGIYLLTKDFVNLMKKLKTSEYQFEEALDKYAQENDVVAQESELPALSLKYAWDLFDIVNYRFSQLKGGPQIHKGAKVDSTAIITGPTVVEDGAQIYEYALIQGPAYIGKNVVVGSYCKVRKETVLEEGVELQNAVDIKHSVVGKNTHIHSGFVGDSIIGEDVGIGAGFITANRRLDKKDVTVPIKGEKVDTGASFFGSLIGDRAKIGIHCGTNPGTIIEENAVIMPGTIVSNK</sequence>
<dbReference type="SUPFAM" id="SSF53448">
    <property type="entry name" value="Nucleotide-diphospho-sugar transferases"/>
    <property type="match status" value="1"/>
</dbReference>
<gene>
    <name evidence="11" type="ORF">UX25_C0044G0007</name>
</gene>
<dbReference type="STRING" id="1618589.UX25_C0044G0007"/>
<evidence type="ECO:0000313" key="11">
    <source>
        <dbReference type="EMBL" id="KKU16094.1"/>
    </source>
</evidence>
<dbReference type="InterPro" id="IPR029044">
    <property type="entry name" value="Nucleotide-diphossugar_trans"/>
</dbReference>
<organism evidence="11 12">
    <name type="scientific">Candidatus Woesebacteria bacterium GW2011_GWC2_45_9</name>
    <dbReference type="NCBI Taxonomy" id="1618589"/>
    <lineage>
        <taxon>Bacteria</taxon>
        <taxon>Candidatus Woeseibacteriota</taxon>
    </lineage>
</organism>
<dbReference type="Pfam" id="PF00483">
    <property type="entry name" value="NTP_transferase"/>
    <property type="match status" value="1"/>
</dbReference>
<dbReference type="Proteomes" id="UP000034922">
    <property type="component" value="Unassembled WGS sequence"/>
</dbReference>
<dbReference type="SUPFAM" id="SSF51161">
    <property type="entry name" value="Trimeric LpxA-like enzymes"/>
    <property type="match status" value="1"/>
</dbReference>
<comment type="caution">
    <text evidence="11">The sequence shown here is derived from an EMBL/GenBank/DDBJ whole genome shotgun (WGS) entry which is preliminary data.</text>
</comment>
<evidence type="ECO:0000256" key="5">
    <source>
        <dbReference type="ARBA" id="ARBA00023268"/>
    </source>
</evidence>
<dbReference type="InterPro" id="IPR056729">
    <property type="entry name" value="GMPPB_C"/>
</dbReference>
<dbReference type="AlphaFoldDB" id="A0A0G1N6D8"/>
<comment type="pathway">
    <text evidence="2">Nucleotide-sugar biosynthesis; UDP-N-acetyl-alpha-D-glucosamine biosynthesis; UDP-N-acetyl-alpha-D-glucosamine from N-acetyl-alpha-D-glucosamine 1-phosphate: step 1/1.</text>
</comment>
<dbReference type="InterPro" id="IPR050065">
    <property type="entry name" value="GlmU-like"/>
</dbReference>
<dbReference type="PANTHER" id="PTHR43584:SF8">
    <property type="entry name" value="N-ACETYLMURAMATE ALPHA-1-PHOSPHATE URIDYLYLTRANSFERASE"/>
    <property type="match status" value="1"/>
</dbReference>
<evidence type="ECO:0000256" key="2">
    <source>
        <dbReference type="ARBA" id="ARBA00005208"/>
    </source>
</evidence>
<evidence type="ECO:0000259" key="9">
    <source>
        <dbReference type="Pfam" id="PF00483"/>
    </source>
</evidence>
<protein>
    <submittedName>
        <fullName evidence="11">Glucose-1-phosphate thymidylyltransferase-like protein</fullName>
    </submittedName>
</protein>
<dbReference type="InterPro" id="IPR011004">
    <property type="entry name" value="Trimer_LpxA-like_sf"/>
</dbReference>
<evidence type="ECO:0000256" key="4">
    <source>
        <dbReference type="ARBA" id="ARBA00022695"/>
    </source>
</evidence>
<dbReference type="Gene3D" id="3.90.550.10">
    <property type="entry name" value="Spore Coat Polysaccharide Biosynthesis Protein SpsA, Chain A"/>
    <property type="match status" value="1"/>
</dbReference>
<evidence type="ECO:0000256" key="7">
    <source>
        <dbReference type="ARBA" id="ARBA00048247"/>
    </source>
</evidence>
<evidence type="ECO:0000313" key="12">
    <source>
        <dbReference type="Proteomes" id="UP000034922"/>
    </source>
</evidence>
<name>A0A0G1N6D8_9BACT</name>
<dbReference type="InterPro" id="IPR005835">
    <property type="entry name" value="NTP_transferase_dom"/>
</dbReference>
<evidence type="ECO:0000256" key="3">
    <source>
        <dbReference type="ARBA" id="ARBA00022679"/>
    </source>
</evidence>
<keyword evidence="3 11" id="KW-0808">Transferase</keyword>
<dbReference type="EMBL" id="LCLM01000044">
    <property type="protein sequence ID" value="KKU16094.1"/>
    <property type="molecule type" value="Genomic_DNA"/>
</dbReference>
<reference evidence="11 12" key="1">
    <citation type="journal article" date="2015" name="Nature">
        <title>rRNA introns, odd ribosomes, and small enigmatic genomes across a large radiation of phyla.</title>
        <authorList>
            <person name="Brown C.T."/>
            <person name="Hug L.A."/>
            <person name="Thomas B.C."/>
            <person name="Sharon I."/>
            <person name="Castelle C.J."/>
            <person name="Singh A."/>
            <person name="Wilkins M.J."/>
            <person name="Williams K.H."/>
            <person name="Banfield J.F."/>
        </authorList>
    </citation>
    <scope>NUCLEOTIDE SEQUENCE [LARGE SCALE GENOMIC DNA]</scope>
</reference>
<evidence type="ECO:0000256" key="1">
    <source>
        <dbReference type="ARBA" id="ARBA00005166"/>
    </source>
</evidence>
<feature type="domain" description="Nucleotidyl transferase" evidence="9">
    <location>
        <begin position="9"/>
        <end position="207"/>
    </location>
</feature>
<comment type="catalytic activity">
    <reaction evidence="8">
        <text>N-acetyl-alpha-D-glucosamine 1-phosphate + UTP + H(+) = UDP-N-acetyl-alpha-D-glucosamine + diphosphate</text>
        <dbReference type="Rhea" id="RHEA:13509"/>
        <dbReference type="ChEBI" id="CHEBI:15378"/>
        <dbReference type="ChEBI" id="CHEBI:33019"/>
        <dbReference type="ChEBI" id="CHEBI:46398"/>
        <dbReference type="ChEBI" id="CHEBI:57705"/>
        <dbReference type="ChEBI" id="CHEBI:57776"/>
        <dbReference type="EC" id="2.7.7.23"/>
    </reaction>
</comment>
<comment type="catalytic activity">
    <reaction evidence="7">
        <text>alpha-D-glucosamine 1-phosphate + acetyl-CoA = N-acetyl-alpha-D-glucosamine 1-phosphate + CoA + H(+)</text>
        <dbReference type="Rhea" id="RHEA:13725"/>
        <dbReference type="ChEBI" id="CHEBI:15378"/>
        <dbReference type="ChEBI" id="CHEBI:57287"/>
        <dbReference type="ChEBI" id="CHEBI:57288"/>
        <dbReference type="ChEBI" id="CHEBI:57776"/>
        <dbReference type="ChEBI" id="CHEBI:58516"/>
        <dbReference type="EC" id="2.3.1.157"/>
    </reaction>
</comment>